<dbReference type="Pfam" id="PF25598">
    <property type="entry name" value="ARM_PUB"/>
    <property type="match status" value="1"/>
</dbReference>
<keyword evidence="1 2" id="KW-0833">Ubl conjugation pathway</keyword>
<reference evidence="4" key="1">
    <citation type="submission" date="2021-03" db="EMBL/GenBank/DDBJ databases">
        <authorList>
            <consortium name="Genoscope - CEA"/>
            <person name="William W."/>
        </authorList>
    </citation>
    <scope>NUCLEOTIDE SEQUENCE</scope>
    <source>
        <strain evidence="4">Doubled-haploid Pahang</strain>
    </source>
</reference>
<evidence type="ECO:0000313" key="5">
    <source>
        <dbReference type="EnsemblPlants" id="Ma00_p03010.1"/>
    </source>
</evidence>
<evidence type="ECO:0000313" key="4">
    <source>
        <dbReference type="EMBL" id="CAG1842454.1"/>
    </source>
</evidence>
<comment type="pathway">
    <text evidence="2">Protein modification; protein ubiquitination.</text>
</comment>
<dbReference type="GO" id="GO:0016567">
    <property type="term" value="P:protein ubiquitination"/>
    <property type="evidence" value="ECO:0007669"/>
    <property type="project" value="UniProtKB-UniRule"/>
</dbReference>
<dbReference type="EnsemblPlants" id="Ma00_t03010.1">
    <property type="protein sequence ID" value="Ma00_p03010.1"/>
    <property type="gene ID" value="Ma00_g03010"/>
</dbReference>
<dbReference type="PANTHER" id="PTHR22849">
    <property type="entry name" value="WDSAM1 PROTEIN"/>
    <property type="match status" value="1"/>
</dbReference>
<comment type="catalytic activity">
    <reaction evidence="2">
        <text>S-ubiquitinyl-[E2 ubiquitin-conjugating enzyme]-L-cysteine + [acceptor protein]-L-lysine = [E2 ubiquitin-conjugating enzyme]-L-cysteine + N(6)-ubiquitinyl-[acceptor protein]-L-lysine.</text>
        <dbReference type="EC" id="2.3.2.27"/>
    </reaction>
</comment>
<dbReference type="InterPro" id="IPR058678">
    <property type="entry name" value="ARM_PUB"/>
</dbReference>
<protein>
    <recommendedName>
        <fullName evidence="2 3">U-box domain-containing protein</fullName>
        <ecNumber evidence="2">2.3.2.27</ecNumber>
    </recommendedName>
    <alternativeName>
        <fullName evidence="2">RING-type E3 ubiquitin transferase PUB</fullName>
    </alternativeName>
</protein>
<organism evidence="5 6">
    <name type="scientific">Musa acuminata subsp. malaccensis</name>
    <name type="common">Wild banana</name>
    <name type="synonym">Musa malaccensis</name>
    <dbReference type="NCBI Taxonomy" id="214687"/>
    <lineage>
        <taxon>Eukaryota</taxon>
        <taxon>Viridiplantae</taxon>
        <taxon>Streptophyta</taxon>
        <taxon>Embryophyta</taxon>
        <taxon>Tracheophyta</taxon>
        <taxon>Spermatophyta</taxon>
        <taxon>Magnoliopsida</taxon>
        <taxon>Liliopsida</taxon>
        <taxon>Zingiberales</taxon>
        <taxon>Musaceae</taxon>
        <taxon>Musa</taxon>
    </lineage>
</organism>
<dbReference type="EC" id="2.3.2.27" evidence="2"/>
<keyword evidence="2" id="KW-0808">Transferase</keyword>
<dbReference type="InParanoid" id="A0A804HMS7"/>
<proteinExistence type="predicted"/>
<evidence type="ECO:0000313" key="6">
    <source>
        <dbReference type="Proteomes" id="UP000012960"/>
    </source>
</evidence>
<evidence type="ECO:0000256" key="2">
    <source>
        <dbReference type="RuleBase" id="RU369093"/>
    </source>
</evidence>
<reference evidence="5" key="2">
    <citation type="submission" date="2021-05" db="UniProtKB">
        <authorList>
            <consortium name="EnsemblPlants"/>
        </authorList>
    </citation>
    <scope>IDENTIFICATION</scope>
    <source>
        <strain evidence="5">subsp. malaccensis</strain>
    </source>
</reference>
<dbReference type="GO" id="GO:0061630">
    <property type="term" value="F:ubiquitin protein ligase activity"/>
    <property type="evidence" value="ECO:0007669"/>
    <property type="project" value="UniProtKB-UniRule"/>
</dbReference>
<dbReference type="Gramene" id="Ma00_t03010.1">
    <property type="protein sequence ID" value="Ma00_p03010.1"/>
    <property type="gene ID" value="Ma00_g03010"/>
</dbReference>
<feature type="domain" description="U-box" evidence="3">
    <location>
        <begin position="69"/>
        <end position="162"/>
    </location>
</feature>
<dbReference type="InterPro" id="IPR045185">
    <property type="entry name" value="PUB22/23/24-like"/>
</dbReference>
<keyword evidence="6" id="KW-1185">Reference proteome</keyword>
<comment type="function">
    <text evidence="2">Functions as an E3 ubiquitin ligase.</text>
</comment>
<name>A0A804HMS7_MUSAM</name>
<evidence type="ECO:0000256" key="1">
    <source>
        <dbReference type="ARBA" id="ARBA00022786"/>
    </source>
</evidence>
<dbReference type="PANTHER" id="PTHR22849:SF168">
    <property type="entry name" value="U-BOX DOMAIN-CONTAINING PROTEIN"/>
    <property type="match status" value="1"/>
</dbReference>
<evidence type="ECO:0000259" key="3">
    <source>
        <dbReference type="Pfam" id="PF25598"/>
    </source>
</evidence>
<dbReference type="AlphaFoldDB" id="A0A804HMS7"/>
<dbReference type="EMBL" id="HG996469">
    <property type="protein sequence ID" value="CAG1842454.1"/>
    <property type="molecule type" value="Genomic_DNA"/>
</dbReference>
<dbReference type="Proteomes" id="UP000012960">
    <property type="component" value="Unplaced"/>
</dbReference>
<gene>
    <name evidence="4" type="ORF">GSMUA_122490.1</name>
</gene>
<dbReference type="OMA" id="SIDTICW"/>
<sequence>MSLESTSACACDEALSILYSLQFSEEGLLNLVKRNVGMIDSLTTILRQSSYQSRAHTTLLLESILGLYRCAEGGAALVGHAAGIPIVVKKILQVASERAVRILHSVAKHSATPGLLQEMLQTGVACKLCLVLRVECVVKTKEKAREKLRPHSRVWRSSPCLSPPVPAFIPYYFMTVNCREKNEKVAPRLYRIQDHHQTID</sequence>
<accession>A0A804HMS7</accession>